<dbReference type="Pfam" id="PF15978">
    <property type="entry name" value="TnsD"/>
    <property type="match status" value="2"/>
</dbReference>
<evidence type="ECO:0000259" key="2">
    <source>
        <dbReference type="Pfam" id="PF06527"/>
    </source>
</evidence>
<feature type="domain" description="Transposon Tn7 transposition protein TnsD C-terminal" evidence="3">
    <location>
        <begin position="239"/>
        <end position="331"/>
    </location>
</feature>
<dbReference type="InterPro" id="IPR032750">
    <property type="entry name" value="TnsD_C"/>
</dbReference>
<feature type="domain" description="Transposon Tn7 transposition protein TnsD C-terminal" evidence="3">
    <location>
        <begin position="373"/>
        <end position="540"/>
    </location>
</feature>
<gene>
    <name evidence="4" type="ORF">GIW75_11795</name>
</gene>
<comment type="caution">
    <text evidence="4">The sequence shown here is derived from an EMBL/GenBank/DDBJ whole genome shotgun (WGS) entry which is preliminary data.</text>
</comment>
<evidence type="ECO:0008006" key="6">
    <source>
        <dbReference type="Google" id="ProtNLM"/>
    </source>
</evidence>
<accession>A0AAW5A1C2</accession>
<dbReference type="RefSeq" id="WP_236299603.1">
    <property type="nucleotide sequence ID" value="NZ_WKEB01000082.1"/>
</dbReference>
<sequence length="562" mass="63127">MNHLITCDRFMPACTVYSDTQCPDIALKWLEDETFFSICSRQHAAWGNLHLKTTFGMLFDSTSHATKHDFPHSLDTLQANIRSVWGDAESIIFRHTIFPLFMPFQSQPRIQAVMPMLKGDNLGSIKYRLGLITGRFGAEHALKACSCCIETDINCRGVAYWHLSHQFPGVLICPVHNVWLQESALNRRWAGRFQLALPAQAALIPQPAQYLDPITLDAVTQLADSVLDLASLGPSKFFNPLLVRSVYRNALCNLGYRSPTSPQAAASFAQHSSILQPFHPLTALPTTAEKASAYLQQLMRNPRGHSHPLKHLVMITWLFRKVGAFVDAYDRFAASQDPGLSDAVQPRYTDQPVPKPAEAKKTKQLRPKTLKPAIRAQILRLLSKGTPKNTICNQFRITTSTINKLLRAEPQIKKSWATAKLEMALLEHRGNWIALSQSSPSSNTSIIRSQNPKLYAWLYRNDKHWLLQQGSELPTGRIGNNSKINWGDRDIELEKTVLNALTQTLTDYPKNGNLTHSIYSLVPSLFGCLQKSNQYPRTRALMLSLKNKGSYPKSAHKTPISN</sequence>
<feature type="domain" description="TniQ" evidence="2">
    <location>
        <begin position="27"/>
        <end position="179"/>
    </location>
</feature>
<organism evidence="4 5">
    <name type="scientific">Pseudomonas proteolytica</name>
    <dbReference type="NCBI Taxonomy" id="219574"/>
    <lineage>
        <taxon>Bacteria</taxon>
        <taxon>Pseudomonadati</taxon>
        <taxon>Pseudomonadota</taxon>
        <taxon>Gammaproteobacteria</taxon>
        <taxon>Pseudomonadales</taxon>
        <taxon>Pseudomonadaceae</taxon>
        <taxon>Pseudomonas</taxon>
    </lineage>
</organism>
<dbReference type="Proteomes" id="UP000814172">
    <property type="component" value="Unassembled WGS sequence"/>
</dbReference>
<name>A0AAW5A1C2_9PSED</name>
<evidence type="ECO:0000313" key="5">
    <source>
        <dbReference type="Proteomes" id="UP000814172"/>
    </source>
</evidence>
<dbReference type="EMBL" id="WKEW01000031">
    <property type="protein sequence ID" value="MCF5057637.1"/>
    <property type="molecule type" value="Genomic_DNA"/>
</dbReference>
<dbReference type="Pfam" id="PF06527">
    <property type="entry name" value="TniQ"/>
    <property type="match status" value="1"/>
</dbReference>
<proteinExistence type="predicted"/>
<reference evidence="4 5" key="1">
    <citation type="submission" date="2019-11" db="EMBL/GenBank/DDBJ databases">
        <title>Epiphytic Pseudomonas syringae from cherry orchards.</title>
        <authorList>
            <person name="Hulin M.T."/>
        </authorList>
    </citation>
    <scope>NUCLEOTIDE SEQUENCE [LARGE SCALE GENOMIC DNA]</scope>
    <source>
        <strain evidence="4 5">PA-6-9F</strain>
    </source>
</reference>
<dbReference type="AlphaFoldDB" id="A0AAW5A1C2"/>
<evidence type="ECO:0000259" key="3">
    <source>
        <dbReference type="Pfam" id="PF15978"/>
    </source>
</evidence>
<dbReference type="Gene3D" id="1.10.10.60">
    <property type="entry name" value="Homeodomain-like"/>
    <property type="match status" value="1"/>
</dbReference>
<evidence type="ECO:0000256" key="1">
    <source>
        <dbReference type="SAM" id="MobiDB-lite"/>
    </source>
</evidence>
<protein>
    <recommendedName>
        <fullName evidence="6">Transposon Tn7 transposition protein TnsD C-termianl domain-containing protein</fullName>
    </recommendedName>
</protein>
<evidence type="ECO:0000313" key="4">
    <source>
        <dbReference type="EMBL" id="MCF5057637.1"/>
    </source>
</evidence>
<dbReference type="InterPro" id="IPR009492">
    <property type="entry name" value="TniQ"/>
</dbReference>
<feature type="region of interest" description="Disordered" evidence="1">
    <location>
        <begin position="343"/>
        <end position="366"/>
    </location>
</feature>
<keyword evidence="5" id="KW-1185">Reference proteome</keyword>